<dbReference type="RefSeq" id="WP_251619497.1">
    <property type="nucleotide sequence ID" value="NZ_CBDEMR010000035.1"/>
</dbReference>
<gene>
    <name evidence="8" type="ORF">HXO56_02265</name>
</gene>
<organism evidence="8 9">
    <name type="scientific">Rothia dentocariosa</name>
    <dbReference type="NCBI Taxonomy" id="2047"/>
    <lineage>
        <taxon>Bacteria</taxon>
        <taxon>Bacillati</taxon>
        <taxon>Actinomycetota</taxon>
        <taxon>Actinomycetes</taxon>
        <taxon>Micrococcales</taxon>
        <taxon>Micrococcaceae</taxon>
        <taxon>Rothia</taxon>
    </lineage>
</organism>
<dbReference type="PRINTS" id="PR00105">
    <property type="entry name" value="C5METTRFRASE"/>
</dbReference>
<dbReference type="InterPro" id="IPR029063">
    <property type="entry name" value="SAM-dependent_MTases_sf"/>
</dbReference>
<evidence type="ECO:0000256" key="2">
    <source>
        <dbReference type="ARBA" id="ARBA00022603"/>
    </source>
</evidence>
<dbReference type="EC" id="2.1.1.37" evidence="1"/>
<proteinExistence type="inferred from homology"/>
<evidence type="ECO:0000256" key="5">
    <source>
        <dbReference type="ARBA" id="ARBA00022747"/>
    </source>
</evidence>
<evidence type="ECO:0000256" key="7">
    <source>
        <dbReference type="RuleBase" id="RU000416"/>
    </source>
</evidence>
<dbReference type="InterPro" id="IPR031303">
    <property type="entry name" value="C5_meth_CS"/>
</dbReference>
<reference evidence="8" key="1">
    <citation type="submission" date="2020-04" db="EMBL/GenBank/DDBJ databases">
        <title>Deep metagenomics examines the oral microbiome during advanced dental caries in children, revealing novel taxa and co-occurrences with host molecules.</title>
        <authorList>
            <person name="Baker J.L."/>
            <person name="Morton J.T."/>
            <person name="Dinis M."/>
            <person name="Alvarez R."/>
            <person name="Tran N.C."/>
            <person name="Knight R."/>
            <person name="Edlund A."/>
        </authorList>
    </citation>
    <scope>NUCLEOTIDE SEQUENCE</scope>
    <source>
        <strain evidence="8">JCVI_47_bin.4</strain>
    </source>
</reference>
<evidence type="ECO:0000313" key="9">
    <source>
        <dbReference type="Proteomes" id="UP000769484"/>
    </source>
</evidence>
<dbReference type="GO" id="GO:0032259">
    <property type="term" value="P:methylation"/>
    <property type="evidence" value="ECO:0007669"/>
    <property type="project" value="UniProtKB-KW"/>
</dbReference>
<dbReference type="Gene3D" id="3.40.50.150">
    <property type="entry name" value="Vaccinia Virus protein VP39"/>
    <property type="match status" value="1"/>
</dbReference>
<evidence type="ECO:0000256" key="4">
    <source>
        <dbReference type="ARBA" id="ARBA00022691"/>
    </source>
</evidence>
<dbReference type="NCBIfam" id="TIGR00675">
    <property type="entry name" value="dcm"/>
    <property type="match status" value="1"/>
</dbReference>
<keyword evidence="5" id="KW-0680">Restriction system</keyword>
<dbReference type="Proteomes" id="UP000769484">
    <property type="component" value="Unassembled WGS sequence"/>
</dbReference>
<accession>A0A930KNS6</accession>
<dbReference type="AlphaFoldDB" id="A0A930KNS6"/>
<dbReference type="GO" id="GO:0003886">
    <property type="term" value="F:DNA (cytosine-5-)-methyltransferase activity"/>
    <property type="evidence" value="ECO:0007669"/>
    <property type="project" value="UniProtKB-EC"/>
</dbReference>
<dbReference type="Gene3D" id="3.90.120.10">
    <property type="entry name" value="DNA Methylase, subunit A, domain 2"/>
    <property type="match status" value="1"/>
</dbReference>
<sequence>MTPRTMQAGFRSSLTYAPEEVQDVLNKKIQEEERETLRHSTPVTRQLERDMHANIRYQKNVLKVVSLFSGAGGLDLGVKLAMLSCTGGAENSLTFLADRQNFEKNTKNIDFIYSNDIFPAANESYTANFGLDVVKDSRDIRQVIEFPDSDLMLGGFPCPGFSAAGPRLLDDPRNFLYIHYIRALTQSKPTFFIAENVKGLMTMARGQVLKQITEDFSAAGYQVVAHLVNARDYGVPQIRERVFIIGVRNDIAEKYDYKYHLPEPTHGPGRATPYVTLRDAIGDLPLQPEDVFDSNYSSMYMSRNRKKLWDEQSFTIQASGRQAPQHPAGSPMRKLDKDKWIFQGDYNRRLSVRECARIQTFPDWYHFSAGSSKGSKNSQLNEQYKQIGNAVPVILAEKISRPILQFMLDHNLYS</sequence>
<protein>
    <recommendedName>
        <fullName evidence="1">DNA (cytosine-5-)-methyltransferase</fullName>
        <ecNumber evidence="1">2.1.1.37</ecNumber>
    </recommendedName>
</protein>
<keyword evidence="3 6" id="KW-0808">Transferase</keyword>
<dbReference type="InterPro" id="IPR050390">
    <property type="entry name" value="C5-Methyltransferase"/>
</dbReference>
<evidence type="ECO:0000256" key="1">
    <source>
        <dbReference type="ARBA" id="ARBA00011975"/>
    </source>
</evidence>
<dbReference type="Pfam" id="PF00145">
    <property type="entry name" value="DNA_methylase"/>
    <property type="match status" value="1"/>
</dbReference>
<name>A0A930KNS6_9MICC</name>
<feature type="active site" evidence="6">
    <location>
        <position position="158"/>
    </location>
</feature>
<dbReference type="GO" id="GO:0044027">
    <property type="term" value="P:negative regulation of gene expression via chromosomal CpG island methylation"/>
    <property type="evidence" value="ECO:0007669"/>
    <property type="project" value="TreeGrafter"/>
</dbReference>
<dbReference type="SUPFAM" id="SSF53335">
    <property type="entry name" value="S-adenosyl-L-methionine-dependent methyltransferases"/>
    <property type="match status" value="1"/>
</dbReference>
<dbReference type="InterPro" id="IPR001525">
    <property type="entry name" value="C5_MeTfrase"/>
</dbReference>
<evidence type="ECO:0000256" key="6">
    <source>
        <dbReference type="PROSITE-ProRule" id="PRU01016"/>
    </source>
</evidence>
<comment type="similarity">
    <text evidence="6 7">Belongs to the class I-like SAM-binding methyltransferase superfamily. C5-methyltransferase family.</text>
</comment>
<keyword evidence="2 6" id="KW-0489">Methyltransferase</keyword>
<evidence type="ECO:0000256" key="3">
    <source>
        <dbReference type="ARBA" id="ARBA00022679"/>
    </source>
</evidence>
<comment type="caution">
    <text evidence="8">The sequence shown here is derived from an EMBL/GenBank/DDBJ whole genome shotgun (WGS) entry which is preliminary data.</text>
</comment>
<dbReference type="PANTHER" id="PTHR10629:SF52">
    <property type="entry name" value="DNA (CYTOSINE-5)-METHYLTRANSFERASE 1"/>
    <property type="match status" value="1"/>
</dbReference>
<dbReference type="GO" id="GO:0003677">
    <property type="term" value="F:DNA binding"/>
    <property type="evidence" value="ECO:0007669"/>
    <property type="project" value="TreeGrafter"/>
</dbReference>
<keyword evidence="4 6" id="KW-0949">S-adenosyl-L-methionine</keyword>
<dbReference type="EMBL" id="JABZXJ010000006">
    <property type="protein sequence ID" value="MBF1648913.1"/>
    <property type="molecule type" value="Genomic_DNA"/>
</dbReference>
<dbReference type="PROSITE" id="PS51679">
    <property type="entry name" value="SAM_MT_C5"/>
    <property type="match status" value="1"/>
</dbReference>
<dbReference type="GO" id="GO:0009307">
    <property type="term" value="P:DNA restriction-modification system"/>
    <property type="evidence" value="ECO:0007669"/>
    <property type="project" value="UniProtKB-KW"/>
</dbReference>
<dbReference type="PANTHER" id="PTHR10629">
    <property type="entry name" value="CYTOSINE-SPECIFIC METHYLTRANSFERASE"/>
    <property type="match status" value="1"/>
</dbReference>
<dbReference type="PROSITE" id="PS00095">
    <property type="entry name" value="C5_MTASE_2"/>
    <property type="match status" value="1"/>
</dbReference>
<evidence type="ECO:0000313" key="8">
    <source>
        <dbReference type="EMBL" id="MBF1648913.1"/>
    </source>
</evidence>
<dbReference type="CDD" id="cd00315">
    <property type="entry name" value="Cyt_C5_DNA_methylase"/>
    <property type="match status" value="1"/>
</dbReference>